<evidence type="ECO:0000256" key="5">
    <source>
        <dbReference type="ARBA" id="ARBA00023136"/>
    </source>
</evidence>
<feature type="transmembrane region" description="Helical" evidence="6">
    <location>
        <begin position="20"/>
        <end position="43"/>
    </location>
</feature>
<feature type="transmembrane region" description="Helical" evidence="6">
    <location>
        <begin position="104"/>
        <end position="124"/>
    </location>
</feature>
<dbReference type="Proteomes" id="UP000184604">
    <property type="component" value="Chromosome"/>
</dbReference>
<organism evidence="7 8">
    <name type="scientific">Clostridium kluyveri</name>
    <dbReference type="NCBI Taxonomy" id="1534"/>
    <lineage>
        <taxon>Bacteria</taxon>
        <taxon>Bacillati</taxon>
        <taxon>Bacillota</taxon>
        <taxon>Clostridia</taxon>
        <taxon>Eubacteriales</taxon>
        <taxon>Clostridiaceae</taxon>
        <taxon>Clostridium</taxon>
    </lineage>
</organism>
<dbReference type="CDD" id="cd06579">
    <property type="entry name" value="TM_PBP1_transp_AraH_like"/>
    <property type="match status" value="1"/>
</dbReference>
<protein>
    <recommendedName>
        <fullName evidence="9">Sugar ABC transporter permease</fullName>
    </recommendedName>
</protein>
<feature type="transmembrane region" description="Helical" evidence="6">
    <location>
        <begin position="49"/>
        <end position="69"/>
    </location>
</feature>
<evidence type="ECO:0000313" key="7">
    <source>
        <dbReference type="EMBL" id="APM39358.1"/>
    </source>
</evidence>
<evidence type="ECO:0000256" key="2">
    <source>
        <dbReference type="ARBA" id="ARBA00022475"/>
    </source>
</evidence>
<dbReference type="OrthoDB" id="9813906at2"/>
<dbReference type="InterPro" id="IPR001851">
    <property type="entry name" value="ABC_transp_permease"/>
</dbReference>
<evidence type="ECO:0000256" key="3">
    <source>
        <dbReference type="ARBA" id="ARBA00022692"/>
    </source>
</evidence>
<keyword evidence="2" id="KW-1003">Cell membrane</keyword>
<dbReference type="RefSeq" id="WP_073538984.1">
    <property type="nucleotide sequence ID" value="NZ_CP018335.1"/>
</dbReference>
<name>A0A1L5F8L9_CLOKL</name>
<evidence type="ECO:0000313" key="8">
    <source>
        <dbReference type="Proteomes" id="UP000184604"/>
    </source>
</evidence>
<feature type="transmembrane region" description="Helical" evidence="6">
    <location>
        <begin position="171"/>
        <end position="193"/>
    </location>
</feature>
<dbReference type="PANTHER" id="PTHR32196">
    <property type="entry name" value="ABC TRANSPORTER PERMEASE PROTEIN YPHD-RELATED-RELATED"/>
    <property type="match status" value="1"/>
</dbReference>
<keyword evidence="4 6" id="KW-1133">Transmembrane helix</keyword>
<feature type="transmembrane region" description="Helical" evidence="6">
    <location>
        <begin position="131"/>
        <end position="151"/>
    </location>
</feature>
<proteinExistence type="predicted"/>
<evidence type="ECO:0000256" key="6">
    <source>
        <dbReference type="SAM" id="Phobius"/>
    </source>
</evidence>
<reference evidence="7 8" key="1">
    <citation type="submission" date="2016-12" db="EMBL/GenBank/DDBJ databases">
        <title>Complete genome sequence of Clostridium kluyveri JZZ isolated from the pit mud of a Chinese flavor liquor-making factory.</title>
        <authorList>
            <person name="Wang Y."/>
        </authorList>
    </citation>
    <scope>NUCLEOTIDE SEQUENCE [LARGE SCALE GENOMIC DNA]</scope>
    <source>
        <strain evidence="7 8">JZZ</strain>
    </source>
</reference>
<comment type="subcellular location">
    <subcellularLocation>
        <location evidence="1">Cell membrane</location>
        <topology evidence="1">Multi-pass membrane protein</topology>
    </subcellularLocation>
</comment>
<sequence>MTQLAVNAKSLKFTNILFKYCGYIIFIVLAIVFSIISPSFLQLQNILNILNQASVLGIVASGMTIILIGGGTHVIRGGIDLSLGNNLAISSVIITYLISKNYSFLVIIGISVVCSLFIGFINSFMIVKLKIIPLLATLSMMYLLQGTELLISGNKPIDVSNPIFQFLSSGSFLFLPSSVWVFILVEIILYILLNKSAFGNWINAVGGNPEAATISGINVKFILSLTYIIASISALIAGVLAASRLSGSVPGIGDVMLFDILLSAYMSAIFSHTSVPNIPGTILSALFVEMLTNGFTLINVPTYWVYAVKGVLILMAVAITTTQQRRLN</sequence>
<feature type="transmembrane region" description="Helical" evidence="6">
    <location>
        <begin position="304"/>
        <end position="322"/>
    </location>
</feature>
<evidence type="ECO:0000256" key="1">
    <source>
        <dbReference type="ARBA" id="ARBA00004651"/>
    </source>
</evidence>
<dbReference type="AlphaFoldDB" id="A0A1L5F8L9"/>
<dbReference type="GO" id="GO:0005886">
    <property type="term" value="C:plasma membrane"/>
    <property type="evidence" value="ECO:0007669"/>
    <property type="project" value="UniProtKB-SubCell"/>
</dbReference>
<feature type="transmembrane region" description="Helical" evidence="6">
    <location>
        <begin position="221"/>
        <end position="242"/>
    </location>
</feature>
<evidence type="ECO:0000256" key="4">
    <source>
        <dbReference type="ARBA" id="ARBA00022989"/>
    </source>
</evidence>
<dbReference type="EMBL" id="CP018335">
    <property type="protein sequence ID" value="APM39358.1"/>
    <property type="molecule type" value="Genomic_DNA"/>
</dbReference>
<feature type="transmembrane region" description="Helical" evidence="6">
    <location>
        <begin position="81"/>
        <end position="98"/>
    </location>
</feature>
<dbReference type="Pfam" id="PF02653">
    <property type="entry name" value="BPD_transp_2"/>
    <property type="match status" value="1"/>
</dbReference>
<dbReference type="GO" id="GO:0022857">
    <property type="term" value="F:transmembrane transporter activity"/>
    <property type="evidence" value="ECO:0007669"/>
    <property type="project" value="InterPro"/>
</dbReference>
<evidence type="ECO:0008006" key="9">
    <source>
        <dbReference type="Google" id="ProtNLM"/>
    </source>
</evidence>
<keyword evidence="5 6" id="KW-0472">Membrane</keyword>
<accession>A0A1L5F8L9</accession>
<keyword evidence="3 6" id="KW-0812">Transmembrane</keyword>
<gene>
    <name evidence="7" type="ORF">BS101_11680</name>
</gene>